<dbReference type="AlphaFoldDB" id="A0A0D2SUY6"/>
<dbReference type="SUPFAM" id="SSF56762">
    <property type="entry name" value="HydB/Nqo4-like"/>
    <property type="match status" value="1"/>
</dbReference>
<keyword evidence="4" id="KW-1133">Transmembrane helix</keyword>
<evidence type="ECO:0000313" key="6">
    <source>
        <dbReference type="EMBL" id="KJB35120.1"/>
    </source>
</evidence>
<dbReference type="EMBL" id="CM001745">
    <property type="protein sequence ID" value="KJB35120.1"/>
    <property type="molecule type" value="Genomic_DNA"/>
</dbReference>
<keyword evidence="2" id="KW-1278">Translocase</keyword>
<dbReference type="InterPro" id="IPR029014">
    <property type="entry name" value="NiFe-Hase_large"/>
</dbReference>
<name>A0A0D2SUY6_GOSRA</name>
<feature type="domain" description="NADH-quinone oxidoreductase subunit D" evidence="5">
    <location>
        <begin position="92"/>
        <end position="183"/>
    </location>
</feature>
<evidence type="ECO:0000256" key="3">
    <source>
        <dbReference type="ARBA" id="ARBA00023027"/>
    </source>
</evidence>
<dbReference type="STRING" id="29730.A0A0D2SUY6"/>
<evidence type="ECO:0000313" key="7">
    <source>
        <dbReference type="Proteomes" id="UP000032304"/>
    </source>
</evidence>
<organism evidence="6 7">
    <name type="scientific">Gossypium raimondii</name>
    <name type="common">Peruvian cotton</name>
    <name type="synonym">Gossypium klotzschianum subsp. raimondii</name>
    <dbReference type="NCBI Taxonomy" id="29730"/>
    <lineage>
        <taxon>Eukaryota</taxon>
        <taxon>Viridiplantae</taxon>
        <taxon>Streptophyta</taxon>
        <taxon>Embryophyta</taxon>
        <taxon>Tracheophyta</taxon>
        <taxon>Spermatophyta</taxon>
        <taxon>Magnoliopsida</taxon>
        <taxon>eudicotyledons</taxon>
        <taxon>Gunneridae</taxon>
        <taxon>Pentapetalae</taxon>
        <taxon>rosids</taxon>
        <taxon>malvids</taxon>
        <taxon>Malvales</taxon>
        <taxon>Malvaceae</taxon>
        <taxon>Malvoideae</taxon>
        <taxon>Gossypium</taxon>
    </lineage>
</organism>
<evidence type="ECO:0000256" key="1">
    <source>
        <dbReference type="ARBA" id="ARBA00005769"/>
    </source>
</evidence>
<dbReference type="InterPro" id="IPR022885">
    <property type="entry name" value="NDH1_su_D/H"/>
</dbReference>
<feature type="transmembrane region" description="Helical" evidence="4">
    <location>
        <begin position="15"/>
        <end position="37"/>
    </location>
</feature>
<comment type="similarity">
    <text evidence="1">Belongs to the complex I 49 kDa subunit family.</text>
</comment>
<dbReference type="GO" id="GO:0009535">
    <property type="term" value="C:chloroplast thylakoid membrane"/>
    <property type="evidence" value="ECO:0007669"/>
    <property type="project" value="TreeGrafter"/>
</dbReference>
<keyword evidence="4" id="KW-0472">Membrane</keyword>
<reference evidence="6 7" key="1">
    <citation type="journal article" date="2012" name="Nature">
        <title>Repeated polyploidization of Gossypium genomes and the evolution of spinnable cotton fibres.</title>
        <authorList>
            <person name="Paterson A.H."/>
            <person name="Wendel J.F."/>
            <person name="Gundlach H."/>
            <person name="Guo H."/>
            <person name="Jenkins J."/>
            <person name="Jin D."/>
            <person name="Llewellyn D."/>
            <person name="Showmaker K.C."/>
            <person name="Shu S."/>
            <person name="Udall J."/>
            <person name="Yoo M.J."/>
            <person name="Byers R."/>
            <person name="Chen W."/>
            <person name="Doron-Faigenboim A."/>
            <person name="Duke M.V."/>
            <person name="Gong L."/>
            <person name="Grimwood J."/>
            <person name="Grover C."/>
            <person name="Grupp K."/>
            <person name="Hu G."/>
            <person name="Lee T.H."/>
            <person name="Li J."/>
            <person name="Lin L."/>
            <person name="Liu T."/>
            <person name="Marler B.S."/>
            <person name="Page J.T."/>
            <person name="Roberts A.W."/>
            <person name="Romanel E."/>
            <person name="Sanders W.S."/>
            <person name="Szadkowski E."/>
            <person name="Tan X."/>
            <person name="Tang H."/>
            <person name="Xu C."/>
            <person name="Wang J."/>
            <person name="Wang Z."/>
            <person name="Zhang D."/>
            <person name="Zhang L."/>
            <person name="Ashrafi H."/>
            <person name="Bedon F."/>
            <person name="Bowers J.E."/>
            <person name="Brubaker C.L."/>
            <person name="Chee P.W."/>
            <person name="Das S."/>
            <person name="Gingle A.R."/>
            <person name="Haigler C.H."/>
            <person name="Harker D."/>
            <person name="Hoffmann L.V."/>
            <person name="Hovav R."/>
            <person name="Jones D.C."/>
            <person name="Lemke C."/>
            <person name="Mansoor S."/>
            <person name="ur Rahman M."/>
            <person name="Rainville L.N."/>
            <person name="Rambani A."/>
            <person name="Reddy U.K."/>
            <person name="Rong J.K."/>
            <person name="Saranga Y."/>
            <person name="Scheffler B.E."/>
            <person name="Scheffler J.A."/>
            <person name="Stelly D.M."/>
            <person name="Triplett B.A."/>
            <person name="Van Deynze A."/>
            <person name="Vaslin M.F."/>
            <person name="Waghmare V.N."/>
            <person name="Walford S.A."/>
            <person name="Wright R.J."/>
            <person name="Zaki E.A."/>
            <person name="Zhang T."/>
            <person name="Dennis E.S."/>
            <person name="Mayer K.F."/>
            <person name="Peterson D.G."/>
            <person name="Rokhsar D.S."/>
            <person name="Wang X."/>
            <person name="Schmutz J."/>
        </authorList>
    </citation>
    <scope>NUCLEOTIDE SEQUENCE [LARGE SCALE GENOMIC DNA]</scope>
</reference>
<dbReference type="eggNOG" id="KOG2870">
    <property type="taxonomic scope" value="Eukaryota"/>
</dbReference>
<evidence type="ECO:0000256" key="4">
    <source>
        <dbReference type="SAM" id="Phobius"/>
    </source>
</evidence>
<protein>
    <recommendedName>
        <fullName evidence="5">NADH-quinone oxidoreductase subunit D domain-containing protein</fullName>
    </recommendedName>
</protein>
<gene>
    <name evidence="6" type="ORF">B456_006G101200</name>
</gene>
<evidence type="ECO:0000259" key="5">
    <source>
        <dbReference type="Pfam" id="PF00346"/>
    </source>
</evidence>
<dbReference type="Gramene" id="KJB35120">
    <property type="protein sequence ID" value="KJB35120"/>
    <property type="gene ID" value="B456_006G101200"/>
</dbReference>
<proteinExistence type="inferred from homology"/>
<accession>A0A0D2SUY6</accession>
<feature type="transmembrane region" description="Helical" evidence="4">
    <location>
        <begin position="58"/>
        <end position="79"/>
    </location>
</feature>
<dbReference type="PANTHER" id="PTHR11993">
    <property type="entry name" value="NADH-UBIQUINONE OXIDOREDUCTASE 49 KDA SUBUNIT"/>
    <property type="match status" value="1"/>
</dbReference>
<dbReference type="Gene3D" id="1.10.645.10">
    <property type="entry name" value="Cytochrome-c3 Hydrogenase, chain B"/>
    <property type="match status" value="2"/>
</dbReference>
<dbReference type="Proteomes" id="UP000032304">
    <property type="component" value="Chromosome 6"/>
</dbReference>
<keyword evidence="4" id="KW-0812">Transmembrane</keyword>
<dbReference type="GO" id="GO:0051287">
    <property type="term" value="F:NAD binding"/>
    <property type="evidence" value="ECO:0007669"/>
    <property type="project" value="InterPro"/>
</dbReference>
<feature type="non-terminal residue" evidence="6">
    <location>
        <position position="200"/>
    </location>
</feature>
<dbReference type="OMA" id="FSSIMVW"/>
<evidence type="ECO:0000256" key="2">
    <source>
        <dbReference type="ARBA" id="ARBA00022967"/>
    </source>
</evidence>
<dbReference type="PANTHER" id="PTHR11993:SF10">
    <property type="entry name" value="NADH DEHYDROGENASE [UBIQUINONE] IRON-SULFUR PROTEIN 2, MITOCHONDRIAL"/>
    <property type="match status" value="1"/>
</dbReference>
<keyword evidence="7" id="KW-1185">Reference proteome</keyword>
<dbReference type="Pfam" id="PF00346">
    <property type="entry name" value="Complex1_49kDa"/>
    <property type="match status" value="1"/>
</dbReference>
<dbReference type="InterPro" id="IPR001135">
    <property type="entry name" value="NADH_Q_OxRdtase_suD"/>
</dbReference>
<dbReference type="GO" id="GO:0048038">
    <property type="term" value="F:quinone binding"/>
    <property type="evidence" value="ECO:0007669"/>
    <property type="project" value="InterPro"/>
</dbReference>
<dbReference type="GO" id="GO:0016651">
    <property type="term" value="F:oxidoreductase activity, acting on NAD(P)H"/>
    <property type="evidence" value="ECO:0007669"/>
    <property type="project" value="InterPro"/>
</dbReference>
<keyword evidence="3" id="KW-0520">NAD</keyword>
<sequence>MIVNMGPHHLSMHGVFRLIVTLDAEYIVDCELILSYLHREMEKIAKNRTIISYLSYSNYVGVESYSFSSIMVWIIFYIFKERELVNDLFEAIIERIEGMGIIGGEEAINWGLPDPMLRASEIKLDLRNFDHYECYDKFDWEIQWQKERDSLARYLARISEMTESIKMIQQALERIPKSPYENLEIRCFDRERDPEKKFNK</sequence>